<evidence type="ECO:0000313" key="2">
    <source>
        <dbReference type="Proteomes" id="UP001210770"/>
    </source>
</evidence>
<dbReference type="Proteomes" id="UP001210770">
    <property type="component" value="Plasmid unnamed1"/>
</dbReference>
<sequence length="102" mass="11756">MIRLGKFYFGWAKPKRELRYLPELIICPSENQAQRIRQTLAPDAPVRVVTPHISQLRGRVYAKVTVLPGVDLEQDVGGAGSLRRILEHRQLMWRDRAILIVL</sequence>
<reference evidence="1" key="1">
    <citation type="submission" date="2023-01" db="EMBL/GenBank/DDBJ databases">
        <title>Comparative genomic analysis of cold water coral derived Sulfitobacter faviae: insights into their metabolism and habitat adaptation.</title>
        <authorList>
            <person name="Guo Y."/>
            <person name="Lin S."/>
            <person name="Huang Z."/>
            <person name="Tang K."/>
            <person name="Wang X."/>
        </authorList>
    </citation>
    <scope>NUCLEOTIDE SEQUENCE</scope>
    <source>
        <strain evidence="1">SCSIO W_1865</strain>
        <plasmid evidence="1">unnamed1</plasmid>
    </source>
</reference>
<protein>
    <submittedName>
        <fullName evidence="1">Uncharacterized protein</fullName>
    </submittedName>
</protein>
<name>A0AAX3LV50_9RHOB</name>
<dbReference type="AlphaFoldDB" id="A0AAX3LV50"/>
<keyword evidence="1" id="KW-0614">Plasmid</keyword>
<gene>
    <name evidence="1" type="ORF">PL336_16590</name>
</gene>
<accession>A0AAX3LV50</accession>
<evidence type="ECO:0000313" key="1">
    <source>
        <dbReference type="EMBL" id="WCE72108.1"/>
    </source>
</evidence>
<dbReference type="RefSeq" id="WP_271690160.1">
    <property type="nucleotide sequence ID" value="NZ_CP116424.1"/>
</dbReference>
<geneLocation type="plasmid" evidence="1 2">
    <name>unnamed1</name>
</geneLocation>
<organism evidence="1 2">
    <name type="scientific">Sulfitobacter faviae</name>
    <dbReference type="NCBI Taxonomy" id="1775881"/>
    <lineage>
        <taxon>Bacteria</taxon>
        <taxon>Pseudomonadati</taxon>
        <taxon>Pseudomonadota</taxon>
        <taxon>Alphaproteobacteria</taxon>
        <taxon>Rhodobacterales</taxon>
        <taxon>Roseobacteraceae</taxon>
        <taxon>Sulfitobacter</taxon>
    </lineage>
</organism>
<dbReference type="EMBL" id="CP116424">
    <property type="protein sequence ID" value="WCE72108.1"/>
    <property type="molecule type" value="Genomic_DNA"/>
</dbReference>
<proteinExistence type="predicted"/>